<protein>
    <submittedName>
        <fullName evidence="1">Uncharacterized protein</fullName>
    </submittedName>
</protein>
<dbReference type="RefSeq" id="XP_003144872.1">
    <property type="nucleotide sequence ID" value="XM_003144824.1"/>
</dbReference>
<dbReference type="CTD" id="9946732"/>
<reference evidence="1" key="1">
    <citation type="submission" date="2012-04" db="EMBL/GenBank/DDBJ databases">
        <title>The Genome Sequence of Loa loa.</title>
        <authorList>
            <consortium name="The Broad Institute Genome Sequencing Platform"/>
            <consortium name="Broad Institute Genome Sequencing Center for Infectious Disease"/>
            <person name="Nutman T.B."/>
            <person name="Fink D.L."/>
            <person name="Russ C."/>
            <person name="Young S."/>
            <person name="Zeng Q."/>
            <person name="Gargeya S."/>
            <person name="Alvarado L."/>
            <person name="Berlin A."/>
            <person name="Chapman S.B."/>
            <person name="Chen Z."/>
            <person name="Freedman E."/>
            <person name="Gellesch M."/>
            <person name="Goldberg J."/>
            <person name="Griggs A."/>
            <person name="Gujja S."/>
            <person name="Heilman E.R."/>
            <person name="Heiman D."/>
            <person name="Howarth C."/>
            <person name="Mehta T."/>
            <person name="Neiman D."/>
            <person name="Pearson M."/>
            <person name="Roberts A."/>
            <person name="Saif S."/>
            <person name="Shea T."/>
            <person name="Shenoy N."/>
            <person name="Sisk P."/>
            <person name="Stolte C."/>
            <person name="Sykes S."/>
            <person name="White J."/>
            <person name="Yandava C."/>
            <person name="Haas B."/>
            <person name="Henn M.R."/>
            <person name="Nusbaum C."/>
            <person name="Birren B."/>
        </authorList>
    </citation>
    <scope>NUCLEOTIDE SEQUENCE [LARGE SCALE GENOMIC DNA]</scope>
</reference>
<sequence>MDFLGKTQRAQIFNPKAQQETQQSSQPYKDMQSFPATRELASWLKTSLSPNSKSAEVIPIALSPYASCSRQHIIVLGTYVPKLRADLIEPTCAVGLYLKDFTTAFDIVLEKKPAADPEMIRIFPYIPQYMTIRVVKSWLLDFWAGRQNEGRSSLPASTRANLPSSSHHISKSELNIDAIYWERSYAWLDTSPGQMIPSLSKTVFFGKLATGFQTGDKRTPRNNISPLTLPSMVHYGLESGDMETYHP</sequence>
<dbReference type="AlphaFoldDB" id="A0A1S0TS75"/>
<gene>
    <name evidence="1" type="ORF">LOAG_09296</name>
</gene>
<proteinExistence type="predicted"/>
<dbReference type="InParanoid" id="A0A1S0TS75"/>
<organism evidence="1">
    <name type="scientific">Loa loa</name>
    <name type="common">Eye worm</name>
    <name type="synonym">Filaria loa</name>
    <dbReference type="NCBI Taxonomy" id="7209"/>
    <lineage>
        <taxon>Eukaryota</taxon>
        <taxon>Metazoa</taxon>
        <taxon>Ecdysozoa</taxon>
        <taxon>Nematoda</taxon>
        <taxon>Chromadorea</taxon>
        <taxon>Rhabditida</taxon>
        <taxon>Spirurina</taxon>
        <taxon>Spiruromorpha</taxon>
        <taxon>Filarioidea</taxon>
        <taxon>Onchocercidae</taxon>
        <taxon>Loa</taxon>
    </lineage>
</organism>
<dbReference type="GeneID" id="9946732"/>
<name>A0A1S0TS75_LOALO</name>
<evidence type="ECO:0000313" key="1">
    <source>
        <dbReference type="EMBL" id="EFO19198.1"/>
    </source>
</evidence>
<dbReference type="EMBL" id="JH712087">
    <property type="protein sequence ID" value="EFO19198.1"/>
    <property type="molecule type" value="Genomic_DNA"/>
</dbReference>
<dbReference type="KEGG" id="loa:LOAG_09296"/>
<accession>A0A1S0TS75</accession>